<dbReference type="EMBL" id="CAXAMM010012912">
    <property type="protein sequence ID" value="CAK9030001.1"/>
    <property type="molecule type" value="Genomic_DNA"/>
</dbReference>
<evidence type="ECO:0000313" key="3">
    <source>
        <dbReference type="Proteomes" id="UP001642464"/>
    </source>
</evidence>
<feature type="non-terminal residue" evidence="2">
    <location>
        <position position="1"/>
    </location>
</feature>
<dbReference type="Gene3D" id="3.20.20.140">
    <property type="entry name" value="Metal-dependent hydrolases"/>
    <property type="match status" value="1"/>
</dbReference>
<reference evidence="2 3" key="1">
    <citation type="submission" date="2024-02" db="EMBL/GenBank/DDBJ databases">
        <authorList>
            <person name="Chen Y."/>
            <person name="Shah S."/>
            <person name="Dougan E. K."/>
            <person name="Thang M."/>
            <person name="Chan C."/>
        </authorList>
    </citation>
    <scope>NUCLEOTIDE SEQUENCE [LARGE SCALE GENOMIC DNA]</scope>
</reference>
<feature type="non-terminal residue" evidence="2">
    <location>
        <position position="127"/>
    </location>
</feature>
<comment type="caution">
    <text evidence="2">The sequence shown here is derived from an EMBL/GenBank/DDBJ whole genome shotgun (WGS) entry which is preliminary data.</text>
</comment>
<dbReference type="InterPro" id="IPR032466">
    <property type="entry name" value="Metal_Hydrolase"/>
</dbReference>
<dbReference type="SUPFAM" id="SSF51556">
    <property type="entry name" value="Metallo-dependent hydrolases"/>
    <property type="match status" value="1"/>
</dbReference>
<proteinExistence type="predicted"/>
<protein>
    <submittedName>
        <fullName evidence="2">2-pyrone-4</fullName>
    </submittedName>
</protein>
<organism evidence="2 3">
    <name type="scientific">Durusdinium trenchii</name>
    <dbReference type="NCBI Taxonomy" id="1381693"/>
    <lineage>
        <taxon>Eukaryota</taxon>
        <taxon>Sar</taxon>
        <taxon>Alveolata</taxon>
        <taxon>Dinophyceae</taxon>
        <taxon>Suessiales</taxon>
        <taxon>Symbiodiniaceae</taxon>
        <taxon>Durusdinium</taxon>
    </lineage>
</organism>
<feature type="domain" description="Amidohydrolase-related" evidence="1">
    <location>
        <begin position="2"/>
        <end position="127"/>
    </location>
</feature>
<dbReference type="InterPro" id="IPR006680">
    <property type="entry name" value="Amidohydro-rel"/>
</dbReference>
<gene>
    <name evidence="2" type="ORF">SCF082_LOCUS19040</name>
</gene>
<keyword evidence="3" id="KW-1185">Reference proteome</keyword>
<dbReference type="Proteomes" id="UP001642464">
    <property type="component" value="Unassembled WGS sequence"/>
</dbReference>
<dbReference type="Pfam" id="PF04909">
    <property type="entry name" value="Amidohydro_2"/>
    <property type="match status" value="1"/>
</dbReference>
<sequence length="127" mass="14326">NDIRKAVVVQPINYGQDYSYVVSAMDQHPERLFGVFVADPSVASPRTWMEEILRSHANWVGVRFNPYKWPEGQGMSDDVGRELFRTAGDLGLPVGVMPFKGLSQHADDLEALLKSNERTQVIIDHWG</sequence>
<evidence type="ECO:0000259" key="1">
    <source>
        <dbReference type="Pfam" id="PF04909"/>
    </source>
</evidence>
<evidence type="ECO:0000313" key="2">
    <source>
        <dbReference type="EMBL" id="CAK9030001.1"/>
    </source>
</evidence>
<accession>A0ABP0KSX6</accession>
<name>A0ABP0KSX6_9DINO</name>